<comment type="caution">
    <text evidence="1">The sequence shown here is derived from an EMBL/GenBank/DDBJ whole genome shotgun (WGS) entry which is preliminary data.</text>
</comment>
<sequence length="170" mass="18463">MTSAITRRHLVAGTTALTLLPLRTQAQTPTAVLIYADGLKNGWWIGGWAKHQAQFAFADGSKPVAVTMAGWNVMTFQTSAPFDPAGFSTITLLVHGGPKGKQEFKLSAKLGDKVVSGAELSVKVPKGDWARIDVRLKDLKLKDAKFDTLVLNNASAEAMDEFYINYVLIQ</sequence>
<evidence type="ECO:0000313" key="2">
    <source>
        <dbReference type="Proteomes" id="UP000662572"/>
    </source>
</evidence>
<accession>A0A918PZ47</accession>
<protein>
    <submittedName>
        <fullName evidence="1">Uncharacterized protein</fullName>
    </submittedName>
</protein>
<evidence type="ECO:0000313" key="1">
    <source>
        <dbReference type="EMBL" id="GGZ27859.1"/>
    </source>
</evidence>
<proteinExistence type="predicted"/>
<reference evidence="1" key="2">
    <citation type="submission" date="2020-09" db="EMBL/GenBank/DDBJ databases">
        <authorList>
            <person name="Sun Q."/>
            <person name="Kim S."/>
        </authorList>
    </citation>
    <scope>NUCLEOTIDE SEQUENCE</scope>
    <source>
        <strain evidence="1">KCTC 32296</strain>
    </source>
</reference>
<organism evidence="1 2">
    <name type="scientific">Asticcacaulis endophyticus</name>
    <dbReference type="NCBI Taxonomy" id="1395890"/>
    <lineage>
        <taxon>Bacteria</taxon>
        <taxon>Pseudomonadati</taxon>
        <taxon>Pseudomonadota</taxon>
        <taxon>Alphaproteobacteria</taxon>
        <taxon>Caulobacterales</taxon>
        <taxon>Caulobacteraceae</taxon>
        <taxon>Asticcacaulis</taxon>
    </lineage>
</organism>
<dbReference type="RefSeq" id="WP_189485477.1">
    <property type="nucleotide sequence ID" value="NZ_BMZB01000001.1"/>
</dbReference>
<gene>
    <name evidence="1" type="ORF">GCM10011273_11970</name>
</gene>
<dbReference type="EMBL" id="BMZB01000001">
    <property type="protein sequence ID" value="GGZ27859.1"/>
    <property type="molecule type" value="Genomic_DNA"/>
</dbReference>
<name>A0A918PZ47_9CAUL</name>
<dbReference type="AlphaFoldDB" id="A0A918PZ47"/>
<dbReference type="Proteomes" id="UP000662572">
    <property type="component" value="Unassembled WGS sequence"/>
</dbReference>
<keyword evidence="2" id="KW-1185">Reference proteome</keyword>
<dbReference type="Gene3D" id="2.60.120.430">
    <property type="entry name" value="Galactose-binding lectin"/>
    <property type="match status" value="1"/>
</dbReference>
<reference evidence="1" key="1">
    <citation type="journal article" date="2014" name="Int. J. Syst. Evol. Microbiol.">
        <title>Complete genome sequence of Corynebacterium casei LMG S-19264T (=DSM 44701T), isolated from a smear-ripened cheese.</title>
        <authorList>
            <consortium name="US DOE Joint Genome Institute (JGI-PGF)"/>
            <person name="Walter F."/>
            <person name="Albersmeier A."/>
            <person name="Kalinowski J."/>
            <person name="Ruckert C."/>
        </authorList>
    </citation>
    <scope>NUCLEOTIDE SEQUENCE</scope>
    <source>
        <strain evidence="1">KCTC 32296</strain>
    </source>
</reference>